<dbReference type="Gene3D" id="4.10.60.10">
    <property type="entry name" value="Zinc finger, CCHC-type"/>
    <property type="match status" value="7"/>
</dbReference>
<dbReference type="PROSITE" id="PS50158">
    <property type="entry name" value="ZF_CCHC"/>
    <property type="match status" value="9"/>
</dbReference>
<sequence length="502" mass="54631">MADWDTTAPSAWDAPAAVDTAGWVESTANAAAPDDVYSGIDPEMISKHDAGDDTCRNCGQSGHFSRDCVEPRQMTGECFNCGEVGHNKADCPNPKVERAFTGTCRTCGAEGHRSAECADAICKKCSGTGHTAAACTEKYNIYPEGLNFTDDADKAWDNLVLADENGDVDDFYQAFWIYCKVAPELTLVQLEECFRETGFKWYLIAKEQAIPSPVHTNVDLQGNSDKKYQVSFQKTSKPRRAILAEGWPKDLEENLQRLQDAGFPRDNLKPYCTNCEQAGHSTKACPEEKQVVEKPKVTCSNCNTDGHYIRDCPQPRAVRGGGGDVECKHCGESGHFVKDCPTKPAEKCRNCQEEGHRASDCTNERVMICRNCSAPGHAARDCPEETNMDNVTCRNCEEKGHFSKECPKPKDWSKVQCRLCSEFGHGAGRCPNPAGGAGDDVSTTAPQDYTASAGPVVAAEGDWMNDAPAAGTDAAGDWNNIAAEVSACKVFVVQYHTEKDAQ</sequence>
<dbReference type="Proteomes" id="UP000779574">
    <property type="component" value="Unassembled WGS sequence"/>
</dbReference>
<dbReference type="AlphaFoldDB" id="A0A9P8JF95"/>
<feature type="domain" description="CCHC-type" evidence="8">
    <location>
        <begin position="393"/>
        <end position="408"/>
    </location>
</feature>
<comment type="caution">
    <text evidence="9">The sequence shown here is derived from an EMBL/GenBank/DDBJ whole genome shotgun (WGS) entry which is preliminary data.</text>
</comment>
<gene>
    <name evidence="9" type="ORF">KCU76_g1389</name>
</gene>
<evidence type="ECO:0000256" key="3">
    <source>
        <dbReference type="ARBA" id="ARBA00022737"/>
    </source>
</evidence>
<feature type="domain" description="CCHC-type" evidence="8">
    <location>
        <begin position="55"/>
        <end position="68"/>
    </location>
</feature>
<reference evidence="9" key="2">
    <citation type="submission" date="2021-08" db="EMBL/GenBank/DDBJ databases">
        <authorList>
            <person name="Gostincar C."/>
            <person name="Sun X."/>
            <person name="Song Z."/>
            <person name="Gunde-Cimerman N."/>
        </authorList>
    </citation>
    <scope>NUCLEOTIDE SEQUENCE</scope>
    <source>
        <strain evidence="9">EXF-9911</strain>
    </source>
</reference>
<dbReference type="PANTHER" id="PTHR46543">
    <property type="entry name" value="ZINC FINGER CCHC DOMAIN-CONTAINING PROTEIN 7"/>
    <property type="match status" value="1"/>
</dbReference>
<feature type="domain" description="CCHC-type" evidence="8">
    <location>
        <begin position="104"/>
        <end position="117"/>
    </location>
</feature>
<keyword evidence="2" id="KW-0479">Metal-binding</keyword>
<keyword evidence="4 7" id="KW-0863">Zinc-finger</keyword>
<dbReference type="InterPro" id="IPR051644">
    <property type="entry name" value="TRAMP_AT-DNA-binding"/>
</dbReference>
<evidence type="ECO:0000313" key="10">
    <source>
        <dbReference type="Proteomes" id="UP000779574"/>
    </source>
</evidence>
<dbReference type="GO" id="GO:0031499">
    <property type="term" value="C:TRAMP complex"/>
    <property type="evidence" value="ECO:0007669"/>
    <property type="project" value="TreeGrafter"/>
</dbReference>
<dbReference type="GO" id="GO:0071035">
    <property type="term" value="P:nuclear polyadenylation-dependent rRNA catabolic process"/>
    <property type="evidence" value="ECO:0007669"/>
    <property type="project" value="TreeGrafter"/>
</dbReference>
<dbReference type="GO" id="GO:0071036">
    <property type="term" value="P:nuclear polyadenylation-dependent snoRNA catabolic process"/>
    <property type="evidence" value="ECO:0007669"/>
    <property type="project" value="TreeGrafter"/>
</dbReference>
<keyword evidence="5" id="KW-0862">Zinc</keyword>
<evidence type="ECO:0000259" key="8">
    <source>
        <dbReference type="PROSITE" id="PS50158"/>
    </source>
</evidence>
<feature type="domain" description="CCHC-type" evidence="8">
    <location>
        <begin position="272"/>
        <end position="287"/>
    </location>
</feature>
<feature type="domain" description="CCHC-type" evidence="8">
    <location>
        <begin position="369"/>
        <end position="384"/>
    </location>
</feature>
<dbReference type="PANTHER" id="PTHR46543:SF1">
    <property type="entry name" value="ZINC FINGER CCHC DOMAIN-CONTAINING PROTEIN 7"/>
    <property type="match status" value="1"/>
</dbReference>
<proteinExistence type="predicted"/>
<dbReference type="SUPFAM" id="SSF57756">
    <property type="entry name" value="Retrovirus zinc finger-like domains"/>
    <property type="match status" value="5"/>
</dbReference>
<evidence type="ECO:0000256" key="2">
    <source>
        <dbReference type="ARBA" id="ARBA00022723"/>
    </source>
</evidence>
<feature type="domain" description="CCHC-type" evidence="8">
    <location>
        <begin position="78"/>
        <end position="93"/>
    </location>
</feature>
<keyword evidence="3" id="KW-0677">Repeat</keyword>
<dbReference type="GO" id="GO:0071037">
    <property type="term" value="P:nuclear polyadenylation-dependent snRNA catabolic process"/>
    <property type="evidence" value="ECO:0007669"/>
    <property type="project" value="TreeGrafter"/>
</dbReference>
<dbReference type="GO" id="GO:0008270">
    <property type="term" value="F:zinc ion binding"/>
    <property type="evidence" value="ECO:0007669"/>
    <property type="project" value="UniProtKB-KW"/>
</dbReference>
<evidence type="ECO:0000256" key="7">
    <source>
        <dbReference type="PROSITE-ProRule" id="PRU00047"/>
    </source>
</evidence>
<dbReference type="GO" id="GO:0071038">
    <property type="term" value="P:TRAMP-dependent tRNA surveillance pathway"/>
    <property type="evidence" value="ECO:0007669"/>
    <property type="project" value="TreeGrafter"/>
</dbReference>
<organism evidence="9 10">
    <name type="scientific">Aureobasidium melanogenum</name>
    <name type="common">Aureobasidium pullulans var. melanogenum</name>
    <dbReference type="NCBI Taxonomy" id="46634"/>
    <lineage>
        <taxon>Eukaryota</taxon>
        <taxon>Fungi</taxon>
        <taxon>Dikarya</taxon>
        <taxon>Ascomycota</taxon>
        <taxon>Pezizomycotina</taxon>
        <taxon>Dothideomycetes</taxon>
        <taxon>Dothideomycetidae</taxon>
        <taxon>Dothideales</taxon>
        <taxon>Saccotheciaceae</taxon>
        <taxon>Aureobasidium</taxon>
    </lineage>
</organism>
<feature type="domain" description="CCHC-type" evidence="8">
    <location>
        <begin position="347"/>
        <end position="363"/>
    </location>
</feature>
<dbReference type="EMBL" id="JAHFXF010000030">
    <property type="protein sequence ID" value="KAG9699620.1"/>
    <property type="molecule type" value="Genomic_DNA"/>
</dbReference>
<dbReference type="GO" id="GO:0071031">
    <property type="term" value="P:nuclear mRNA surveillance of mRNA 3'-end processing"/>
    <property type="evidence" value="ECO:0007669"/>
    <property type="project" value="TreeGrafter"/>
</dbReference>
<dbReference type="OrthoDB" id="8026949at2759"/>
<evidence type="ECO:0000256" key="4">
    <source>
        <dbReference type="ARBA" id="ARBA00022771"/>
    </source>
</evidence>
<dbReference type="Pfam" id="PF00098">
    <property type="entry name" value="zf-CCHC"/>
    <property type="match status" value="8"/>
</dbReference>
<feature type="non-terminal residue" evidence="9">
    <location>
        <position position="502"/>
    </location>
</feature>
<feature type="domain" description="CCHC-type" evidence="8">
    <location>
        <begin position="327"/>
        <end position="341"/>
    </location>
</feature>
<evidence type="ECO:0000313" key="9">
    <source>
        <dbReference type="EMBL" id="KAG9699620.1"/>
    </source>
</evidence>
<dbReference type="SMART" id="SM00343">
    <property type="entry name" value="ZnF_C2HC"/>
    <property type="match status" value="11"/>
</dbReference>
<feature type="domain" description="CCHC-type" evidence="8">
    <location>
        <begin position="299"/>
        <end position="314"/>
    </location>
</feature>
<keyword evidence="6" id="KW-0539">Nucleus</keyword>
<name>A0A9P8JF95_AURME</name>
<evidence type="ECO:0000256" key="6">
    <source>
        <dbReference type="ARBA" id="ARBA00023242"/>
    </source>
</evidence>
<accession>A0A9P8JF95</accession>
<dbReference type="InterPro" id="IPR036875">
    <property type="entry name" value="Znf_CCHC_sf"/>
</dbReference>
<dbReference type="GO" id="GO:0071039">
    <property type="term" value="P:nuclear polyadenylation-dependent CUT catabolic process"/>
    <property type="evidence" value="ECO:0007669"/>
    <property type="project" value="TreeGrafter"/>
</dbReference>
<protein>
    <recommendedName>
        <fullName evidence="8">CCHC-type domain-containing protein</fullName>
    </recommendedName>
</protein>
<dbReference type="InterPro" id="IPR001878">
    <property type="entry name" value="Znf_CCHC"/>
</dbReference>
<evidence type="ECO:0000256" key="1">
    <source>
        <dbReference type="ARBA" id="ARBA00004123"/>
    </source>
</evidence>
<comment type="subcellular location">
    <subcellularLocation>
        <location evidence="1">Nucleus</location>
    </subcellularLocation>
</comment>
<reference evidence="9" key="1">
    <citation type="journal article" date="2021" name="J Fungi (Basel)">
        <title>Virulence traits and population genomics of the black yeast Aureobasidium melanogenum.</title>
        <authorList>
            <person name="Cernosa A."/>
            <person name="Sun X."/>
            <person name="Gostincar C."/>
            <person name="Fang C."/>
            <person name="Gunde-Cimerman N."/>
            <person name="Song Z."/>
        </authorList>
    </citation>
    <scope>NUCLEOTIDE SEQUENCE</scope>
    <source>
        <strain evidence="9">EXF-9911</strain>
    </source>
</reference>
<evidence type="ECO:0000256" key="5">
    <source>
        <dbReference type="ARBA" id="ARBA00022833"/>
    </source>
</evidence>
<dbReference type="GO" id="GO:0003723">
    <property type="term" value="F:RNA binding"/>
    <property type="evidence" value="ECO:0007669"/>
    <property type="project" value="TreeGrafter"/>
</dbReference>